<dbReference type="GeneID" id="87806714"/>
<dbReference type="Proteomes" id="UP000827549">
    <property type="component" value="Chromosome 2"/>
</dbReference>
<keyword evidence="2" id="KW-1185">Reference proteome</keyword>
<dbReference type="EMBL" id="CP086715">
    <property type="protein sequence ID" value="WOO79957.1"/>
    <property type="molecule type" value="Genomic_DNA"/>
</dbReference>
<sequence>MANGHPRQGWYPNPIIFPSNGPWHPPELHNQMPPWPLTGPPEPVQGLWGLGPLPLNQPHRAPVQFPLMEPETNMALIGRFLQLRHPTDPDTLAVLWRLLKIIATYSSWMAVDAPLDQLQPMVIATDCTHRLKMDLLREWQSSEGDIRKQRRGLVDLAAGLTELAGSDILCAPDALDVKALTDTFSKRNIKKLSVAQHERVFVSLARLLGSAFPLHSRMARQRTTLVSYIAACFARGDRTSLLWGNLAVHLALLLCTARV</sequence>
<gene>
    <name evidence="1" type="ORF">LOC62_02G003471</name>
</gene>
<organism evidence="1 2">
    <name type="scientific">Vanrija pseudolonga</name>
    <dbReference type="NCBI Taxonomy" id="143232"/>
    <lineage>
        <taxon>Eukaryota</taxon>
        <taxon>Fungi</taxon>
        <taxon>Dikarya</taxon>
        <taxon>Basidiomycota</taxon>
        <taxon>Agaricomycotina</taxon>
        <taxon>Tremellomycetes</taxon>
        <taxon>Trichosporonales</taxon>
        <taxon>Trichosporonaceae</taxon>
        <taxon>Vanrija</taxon>
    </lineage>
</organism>
<evidence type="ECO:0000313" key="2">
    <source>
        <dbReference type="Proteomes" id="UP000827549"/>
    </source>
</evidence>
<protein>
    <submittedName>
        <fullName evidence="1">Uncharacterized protein</fullName>
    </submittedName>
</protein>
<evidence type="ECO:0000313" key="1">
    <source>
        <dbReference type="EMBL" id="WOO79957.1"/>
    </source>
</evidence>
<proteinExistence type="predicted"/>
<accession>A0AAF0Y4P9</accession>
<dbReference type="AlphaFoldDB" id="A0AAF0Y4P9"/>
<name>A0AAF0Y4P9_9TREE</name>
<dbReference type="RefSeq" id="XP_062625989.1">
    <property type="nucleotide sequence ID" value="XM_062770005.1"/>
</dbReference>
<reference evidence="1" key="1">
    <citation type="submission" date="2023-10" db="EMBL/GenBank/DDBJ databases">
        <authorList>
            <person name="Noh H."/>
        </authorList>
    </citation>
    <scope>NUCLEOTIDE SEQUENCE</scope>
    <source>
        <strain evidence="1">DUCC4014</strain>
    </source>
</reference>